<keyword evidence="9" id="KW-1185">Reference proteome</keyword>
<keyword evidence="3" id="KW-0540">Nuclease</keyword>
<name>A0A649UBU1_AURAN</name>
<feature type="domain" description="Homing endonuclease LAGLIDADG" evidence="1">
    <location>
        <begin position="60"/>
        <end position="146"/>
    </location>
</feature>
<dbReference type="InterPro" id="IPR051289">
    <property type="entry name" value="LAGLIDADG_Endonuclease"/>
</dbReference>
<dbReference type="PANTHER" id="PTHR36181:SF2">
    <property type="entry name" value="INTRON-ENCODED ENDONUCLEASE AI3-RELATED"/>
    <property type="match status" value="1"/>
</dbReference>
<dbReference type="EMBL" id="MW438346">
    <property type="protein sequence ID" value="QQW50219.1"/>
    <property type="molecule type" value="Genomic_DNA"/>
</dbReference>
<dbReference type="EMBL" id="MK922345">
    <property type="protein sequence ID" value="QGI24650.1"/>
    <property type="molecule type" value="Genomic_DNA"/>
</dbReference>
<protein>
    <submittedName>
        <fullName evidence="3">LAGLIDADG homing endonuclease</fullName>
    </submittedName>
</protein>
<evidence type="ECO:0000313" key="5">
    <source>
        <dbReference type="EMBL" id="QQW50176.1"/>
    </source>
</evidence>
<dbReference type="AlphaFoldDB" id="A0A649UBU1"/>
<dbReference type="EMBL" id="MW438347">
    <property type="protein sequence ID" value="QQW50263.1"/>
    <property type="molecule type" value="Genomic_DNA"/>
</dbReference>
<dbReference type="Proteomes" id="UP001363151">
    <property type="component" value="Unassembled WGS sequence"/>
</dbReference>
<sequence length="306" mass="36553">MKKKLFFETLRSFSFVSNDYEKTNGSSETIRETTFQFELFLQHLPEQKVKISHRFLEWFIGFAEGDGSFIVSRPKLGRARLFFTLVQKEVRVLHRLRSELGFGKVQRHGKYFRYVVSDQKGIDRLIHLFNGNLVLNKTRKRFLLWLDSRNTFKDPGEKIVLKPAIKITNFLSSGWLCGFVDAEGCFHVSFQKDERYSLGFRVRCYFILDQKDEFCILDKVRKDIGSGFVSLRGRGNYFRYVLQDMSFLDCLMKYLKKYPLRTHKNISKVRLERIMRYRRTRNKIPWKGKVLKRVLRLVRYLEEKSS</sequence>
<dbReference type="EMBL" id="MW438348">
    <property type="protein sequence ID" value="QQW50307.1"/>
    <property type="molecule type" value="Genomic_DNA"/>
</dbReference>
<dbReference type="InterPro" id="IPR004860">
    <property type="entry name" value="LAGLIDADG_dom"/>
</dbReference>
<keyword evidence="3" id="KW-0255">Endonuclease</keyword>
<geneLocation type="mitochondrion" evidence="3"/>
<evidence type="ECO:0000313" key="7">
    <source>
        <dbReference type="EMBL" id="QQW50263.1"/>
    </source>
</evidence>
<dbReference type="SUPFAM" id="SSF55608">
    <property type="entry name" value="Homing endonucleases"/>
    <property type="match status" value="2"/>
</dbReference>
<organism evidence="3">
    <name type="scientific">Aureococcus anophagefferens</name>
    <name type="common">Harmful bloom alga</name>
    <dbReference type="NCBI Taxonomy" id="44056"/>
    <lineage>
        <taxon>Eukaryota</taxon>
        <taxon>Sar</taxon>
        <taxon>Stramenopiles</taxon>
        <taxon>Ochrophyta</taxon>
        <taxon>Pelagophyceae</taxon>
        <taxon>Pelagomonadales</taxon>
        <taxon>Pelagomonadaceae</taxon>
        <taxon>Aureococcus</taxon>
    </lineage>
</organism>
<dbReference type="Pfam" id="PF00961">
    <property type="entry name" value="LAGLIDADG_1"/>
    <property type="match status" value="2"/>
</dbReference>
<dbReference type="GO" id="GO:0005739">
    <property type="term" value="C:mitochondrion"/>
    <property type="evidence" value="ECO:0007669"/>
    <property type="project" value="UniProtKB-ARBA"/>
</dbReference>
<feature type="domain" description="Homing endonuclease LAGLIDADG" evidence="1">
    <location>
        <begin position="176"/>
        <end position="267"/>
    </location>
</feature>
<dbReference type="EMBL" id="MW438344">
    <property type="protein sequence ID" value="QQW50132.1"/>
    <property type="molecule type" value="Genomic_DNA"/>
</dbReference>
<dbReference type="EMBL" id="MW438345">
    <property type="protein sequence ID" value="QQW50176.1"/>
    <property type="molecule type" value="Genomic_DNA"/>
</dbReference>
<dbReference type="PANTHER" id="PTHR36181">
    <property type="entry name" value="INTRON-ENCODED ENDONUCLEASE AI3-RELATED"/>
    <property type="match status" value="1"/>
</dbReference>
<evidence type="ECO:0000313" key="8">
    <source>
        <dbReference type="EMBL" id="QQW50307.1"/>
    </source>
</evidence>
<reference evidence="3" key="1">
    <citation type="journal article" date="2019" name="J. Appl. Phycol.">
        <title>Construction and comparative analysis of mitochondrial genome in the brown tide forming alga Aureococcus anophagefferens (Pelagophyceae, Ochrophyta).</title>
        <authorList>
            <person name="Liu F."/>
            <person name="Liu S."/>
            <person name="Huang T."/>
            <person name="Chen N."/>
        </authorList>
    </citation>
    <scope>NUCLEOTIDE SEQUENCE</scope>
</reference>
<evidence type="ECO:0000259" key="1">
    <source>
        <dbReference type="Pfam" id="PF00961"/>
    </source>
</evidence>
<evidence type="ECO:0000313" key="6">
    <source>
        <dbReference type="EMBL" id="QQW50219.1"/>
    </source>
</evidence>
<reference evidence="2 9" key="3">
    <citation type="submission" date="2024-03" db="EMBL/GenBank/DDBJ databases">
        <title>Aureococcus anophagefferens CCMP1851 and Kratosvirus quantuckense: Draft genome of a second virus-susceptible host strain in the model system.</title>
        <authorList>
            <person name="Chase E."/>
            <person name="Truchon A.R."/>
            <person name="Schepens W."/>
            <person name="Wilhelm S.W."/>
        </authorList>
    </citation>
    <scope>NUCLEOTIDE SEQUENCE [LARGE SCALE GENOMIC DNA]</scope>
    <source>
        <strain evidence="2 9">CCMP1851</strain>
    </source>
</reference>
<accession>A0A649UBU1</accession>
<gene>
    <name evidence="3" type="primary">orf306</name>
    <name evidence="2" type="ORF">SO694_mt00050</name>
</gene>
<reference evidence="4" key="2">
    <citation type="journal article" date="2021" name="Genome Biol. Evol.">
        <title>Mitochondrial genome evolution in pelagophyte algae.</title>
        <authorList>
            <person name="Sibbald S.J."/>
            <person name="Lawton M."/>
            <person name="Archibald J.M."/>
        </authorList>
    </citation>
    <scope>NUCLEOTIDE SEQUENCE</scope>
    <source>
        <strain evidence="5">CCMP1707</strain>
        <strain evidence="6">CCMP1708</strain>
        <strain evidence="4">CCMP1850</strain>
        <strain evidence="8">CCMP1984</strain>
        <strain evidence="7">CCMP3368</strain>
    </source>
</reference>
<evidence type="ECO:0000313" key="2">
    <source>
        <dbReference type="EMBL" id="KAK7234914.1"/>
    </source>
</evidence>
<evidence type="ECO:0000313" key="3">
    <source>
        <dbReference type="EMBL" id="QGI24650.1"/>
    </source>
</evidence>
<proteinExistence type="predicted"/>
<evidence type="ECO:0000313" key="4">
    <source>
        <dbReference type="EMBL" id="QQW50132.1"/>
    </source>
</evidence>
<dbReference type="GO" id="GO:0004519">
    <property type="term" value="F:endonuclease activity"/>
    <property type="evidence" value="ECO:0007669"/>
    <property type="project" value="UniProtKB-KW"/>
</dbReference>
<keyword evidence="3" id="KW-0378">Hydrolase</keyword>
<dbReference type="Gene3D" id="3.10.28.10">
    <property type="entry name" value="Homing endonucleases"/>
    <property type="match status" value="2"/>
</dbReference>
<dbReference type="EMBL" id="JBBJCI010000303">
    <property type="protein sequence ID" value="KAK7234914.1"/>
    <property type="molecule type" value="Genomic_DNA"/>
</dbReference>
<dbReference type="InterPro" id="IPR027434">
    <property type="entry name" value="Homing_endonucl"/>
</dbReference>
<keyword evidence="3" id="KW-0496">Mitochondrion</keyword>
<evidence type="ECO:0000313" key="9">
    <source>
        <dbReference type="Proteomes" id="UP001363151"/>
    </source>
</evidence>